<protein>
    <submittedName>
        <fullName evidence="8">Thiol:disulfide interchange protein</fullName>
    </submittedName>
</protein>
<dbReference type="RefSeq" id="WP_034837514.1">
    <property type="nucleotide sequence ID" value="NZ_JOKH01000003.1"/>
</dbReference>
<comment type="similarity">
    <text evidence="2">Belongs to the thioredoxin family. DsbE subfamily.</text>
</comment>
<feature type="domain" description="Thioredoxin" evidence="7">
    <location>
        <begin position="35"/>
        <end position="176"/>
    </location>
</feature>
<name>A0A081NFW8_9GAMM</name>
<evidence type="ECO:0000256" key="3">
    <source>
        <dbReference type="ARBA" id="ARBA00022748"/>
    </source>
</evidence>
<dbReference type="PROSITE" id="PS51352">
    <property type="entry name" value="THIOREDOXIN_2"/>
    <property type="match status" value="1"/>
</dbReference>
<evidence type="ECO:0000256" key="4">
    <source>
        <dbReference type="ARBA" id="ARBA00023157"/>
    </source>
</evidence>
<sequence length="180" mass="20938">MKRWKLFLPLAFFLTFCVLLYIGLFMEDKSELPSMLLDKPLPEFSLKKLKNPSETVTEEDLKGKVLMLNVWGSWCPACKVEHPYLMKLSREGINIVGVNYKDEREGALQWLDRLEDPYLFNIVDEDGRLGLDLGVYGAPETFLVDKKGVIRYKHIGIIDARVWKEDLKPRYDALQKELVQ</sequence>
<dbReference type="PROSITE" id="PS00194">
    <property type="entry name" value="THIOREDOXIN_1"/>
    <property type="match status" value="1"/>
</dbReference>
<gene>
    <name evidence="8" type="ORF">GZ78_16155</name>
</gene>
<accession>A0A081NFW8</accession>
<dbReference type="GO" id="GO:0015036">
    <property type="term" value="F:disulfide oxidoreductase activity"/>
    <property type="evidence" value="ECO:0007669"/>
    <property type="project" value="InterPro"/>
</dbReference>
<dbReference type="InterPro" id="IPR013740">
    <property type="entry name" value="Redoxin"/>
</dbReference>
<keyword evidence="9" id="KW-1185">Reference proteome</keyword>
<dbReference type="OrthoDB" id="9799347at2"/>
<dbReference type="InterPro" id="IPR017937">
    <property type="entry name" value="Thioredoxin_CS"/>
</dbReference>
<evidence type="ECO:0000259" key="7">
    <source>
        <dbReference type="PROSITE" id="PS51352"/>
    </source>
</evidence>
<dbReference type="GO" id="GO:0017004">
    <property type="term" value="P:cytochrome complex assembly"/>
    <property type="evidence" value="ECO:0007669"/>
    <property type="project" value="UniProtKB-KW"/>
</dbReference>
<dbReference type="GO" id="GO:0030288">
    <property type="term" value="C:outer membrane-bounded periplasmic space"/>
    <property type="evidence" value="ECO:0007669"/>
    <property type="project" value="InterPro"/>
</dbReference>
<dbReference type="eggNOG" id="COG0526">
    <property type="taxonomic scope" value="Bacteria"/>
</dbReference>
<organism evidence="8 9">
    <name type="scientific">Endozoicomonas numazuensis</name>
    <dbReference type="NCBI Taxonomy" id="1137799"/>
    <lineage>
        <taxon>Bacteria</taxon>
        <taxon>Pseudomonadati</taxon>
        <taxon>Pseudomonadota</taxon>
        <taxon>Gammaproteobacteria</taxon>
        <taxon>Oceanospirillales</taxon>
        <taxon>Endozoicomonadaceae</taxon>
        <taxon>Endozoicomonas</taxon>
    </lineage>
</organism>
<keyword evidence="4" id="KW-1015">Disulfide bond</keyword>
<evidence type="ECO:0000256" key="2">
    <source>
        <dbReference type="ARBA" id="ARBA00007758"/>
    </source>
</evidence>
<dbReference type="SUPFAM" id="SSF52833">
    <property type="entry name" value="Thioredoxin-like"/>
    <property type="match status" value="1"/>
</dbReference>
<dbReference type="InterPro" id="IPR004799">
    <property type="entry name" value="Periplasmic_diS_OxRdtase_DsbE"/>
</dbReference>
<dbReference type="Gene3D" id="3.40.30.10">
    <property type="entry name" value="Glutaredoxin"/>
    <property type="match status" value="1"/>
</dbReference>
<keyword evidence="5" id="KW-0676">Redox-active center</keyword>
<dbReference type="NCBIfam" id="TIGR00385">
    <property type="entry name" value="dsbE"/>
    <property type="match status" value="1"/>
</dbReference>
<comment type="caution">
    <text evidence="8">The sequence shown here is derived from an EMBL/GenBank/DDBJ whole genome shotgun (WGS) entry which is preliminary data.</text>
</comment>
<evidence type="ECO:0000313" key="8">
    <source>
        <dbReference type="EMBL" id="KEQ17341.1"/>
    </source>
</evidence>
<dbReference type="AlphaFoldDB" id="A0A081NFW8"/>
<reference evidence="8 9" key="1">
    <citation type="submission" date="2014-06" db="EMBL/GenBank/DDBJ databases">
        <title>Whole Genome Sequences of Three Symbiotic Endozoicomonas Bacteria.</title>
        <authorList>
            <person name="Neave M.J."/>
            <person name="Apprill A."/>
            <person name="Voolstra C.R."/>
        </authorList>
    </citation>
    <scope>NUCLEOTIDE SEQUENCE [LARGE SCALE GENOMIC DNA]</scope>
    <source>
        <strain evidence="8 9">DSM 25634</strain>
    </source>
</reference>
<keyword evidence="6" id="KW-0812">Transmembrane</keyword>
<dbReference type="InterPro" id="IPR013766">
    <property type="entry name" value="Thioredoxin_domain"/>
</dbReference>
<dbReference type="InterPro" id="IPR050553">
    <property type="entry name" value="Thioredoxin_ResA/DsbE_sf"/>
</dbReference>
<dbReference type="PANTHER" id="PTHR42852:SF6">
    <property type="entry name" value="THIOL:DISULFIDE INTERCHANGE PROTEIN DSBE"/>
    <property type="match status" value="1"/>
</dbReference>
<evidence type="ECO:0000313" key="9">
    <source>
        <dbReference type="Proteomes" id="UP000028073"/>
    </source>
</evidence>
<proteinExistence type="inferred from homology"/>
<dbReference type="Pfam" id="PF08534">
    <property type="entry name" value="Redoxin"/>
    <property type="match status" value="1"/>
</dbReference>
<keyword evidence="6" id="KW-1133">Transmembrane helix</keyword>
<keyword evidence="6" id="KW-0472">Membrane</keyword>
<evidence type="ECO:0000256" key="1">
    <source>
        <dbReference type="ARBA" id="ARBA00004383"/>
    </source>
</evidence>
<evidence type="ECO:0000256" key="6">
    <source>
        <dbReference type="SAM" id="Phobius"/>
    </source>
</evidence>
<dbReference type="PANTHER" id="PTHR42852">
    <property type="entry name" value="THIOL:DISULFIDE INTERCHANGE PROTEIN DSBE"/>
    <property type="match status" value="1"/>
</dbReference>
<dbReference type="STRING" id="1137799.GZ78_16155"/>
<dbReference type="GO" id="GO:0005886">
    <property type="term" value="C:plasma membrane"/>
    <property type="evidence" value="ECO:0007669"/>
    <property type="project" value="UniProtKB-SubCell"/>
</dbReference>
<dbReference type="CDD" id="cd03010">
    <property type="entry name" value="TlpA_like_DsbE"/>
    <property type="match status" value="1"/>
</dbReference>
<evidence type="ECO:0000256" key="5">
    <source>
        <dbReference type="ARBA" id="ARBA00023284"/>
    </source>
</evidence>
<keyword evidence="3" id="KW-0201">Cytochrome c-type biogenesis</keyword>
<feature type="transmembrane region" description="Helical" evidence="6">
    <location>
        <begin position="6"/>
        <end position="26"/>
    </location>
</feature>
<dbReference type="InterPro" id="IPR036249">
    <property type="entry name" value="Thioredoxin-like_sf"/>
</dbReference>
<dbReference type="Proteomes" id="UP000028073">
    <property type="component" value="Unassembled WGS sequence"/>
</dbReference>
<dbReference type="EMBL" id="JOKH01000003">
    <property type="protein sequence ID" value="KEQ17341.1"/>
    <property type="molecule type" value="Genomic_DNA"/>
</dbReference>
<comment type="subcellular location">
    <subcellularLocation>
        <location evidence="1">Cell inner membrane</location>
        <topology evidence="1">Single-pass membrane protein</topology>
        <orientation evidence="1">Periplasmic side</orientation>
    </subcellularLocation>
</comment>